<evidence type="ECO:0000313" key="9">
    <source>
        <dbReference type="EMBL" id="KRM60693.1"/>
    </source>
</evidence>
<organism evidence="9 10">
    <name type="scientific">Paucilactobacillus vaccinostercus DSM 20634</name>
    <dbReference type="NCBI Taxonomy" id="1423813"/>
    <lineage>
        <taxon>Bacteria</taxon>
        <taxon>Bacillati</taxon>
        <taxon>Bacillota</taxon>
        <taxon>Bacilli</taxon>
        <taxon>Lactobacillales</taxon>
        <taxon>Lactobacillaceae</taxon>
        <taxon>Paucilactobacillus</taxon>
    </lineage>
</organism>
<dbReference type="InterPro" id="IPR055166">
    <property type="entry name" value="Transc_reg_Sar_Rot_HTH"/>
</dbReference>
<dbReference type="Pfam" id="PF22381">
    <property type="entry name" value="Staph_reg_Sar_Rot"/>
    <property type="match status" value="1"/>
</dbReference>
<dbReference type="PANTHER" id="PTHR42756:SF1">
    <property type="entry name" value="TRANSCRIPTIONAL REPRESSOR OF EMRAB OPERON"/>
    <property type="match status" value="1"/>
</dbReference>
<evidence type="ECO:0000256" key="7">
    <source>
        <dbReference type="ARBA" id="ARBA00047207"/>
    </source>
</evidence>
<comment type="subcellular location">
    <subcellularLocation>
        <location evidence="1">Cytoplasm</location>
    </subcellularLocation>
</comment>
<dbReference type="SUPFAM" id="SSF46785">
    <property type="entry name" value="Winged helix' DNA-binding domain"/>
    <property type="match status" value="1"/>
</dbReference>
<keyword evidence="2" id="KW-0805">Transcription regulation</keyword>
<dbReference type="STRING" id="1423813.FC26_GL000172"/>
<dbReference type="AlphaFoldDB" id="A0A0R2A2G3"/>
<dbReference type="PATRIC" id="fig|1423813.3.peg.184"/>
<protein>
    <recommendedName>
        <fullName evidence="6">HTH-type transcriptional regulator SarZ</fullName>
    </recommendedName>
    <alternativeName>
        <fullName evidence="7">Staphylococcal accessory regulator Z</fullName>
    </alternativeName>
</protein>
<dbReference type="OrthoDB" id="9806864at2"/>
<keyword evidence="10" id="KW-1185">Reference proteome</keyword>
<evidence type="ECO:0000256" key="2">
    <source>
        <dbReference type="ARBA" id="ARBA00023015"/>
    </source>
</evidence>
<reference evidence="9 10" key="1">
    <citation type="journal article" date="2015" name="Genome Announc.">
        <title>Expanding the biotechnology potential of lactobacilli through comparative genomics of 213 strains and associated genera.</title>
        <authorList>
            <person name="Sun Z."/>
            <person name="Harris H.M."/>
            <person name="McCann A."/>
            <person name="Guo C."/>
            <person name="Argimon S."/>
            <person name="Zhang W."/>
            <person name="Yang X."/>
            <person name="Jeffery I.B."/>
            <person name="Cooney J.C."/>
            <person name="Kagawa T.F."/>
            <person name="Liu W."/>
            <person name="Song Y."/>
            <person name="Salvetti E."/>
            <person name="Wrobel A."/>
            <person name="Rasinkangas P."/>
            <person name="Parkhill J."/>
            <person name="Rea M.C."/>
            <person name="O'Sullivan O."/>
            <person name="Ritari J."/>
            <person name="Douillard F.P."/>
            <person name="Paul Ross R."/>
            <person name="Yang R."/>
            <person name="Briner A.E."/>
            <person name="Felis G.E."/>
            <person name="de Vos W.M."/>
            <person name="Barrangou R."/>
            <person name="Klaenhammer T.R."/>
            <person name="Caufield P.W."/>
            <person name="Cui Y."/>
            <person name="Zhang H."/>
            <person name="O'Toole P.W."/>
        </authorList>
    </citation>
    <scope>NUCLEOTIDE SEQUENCE [LARGE SCALE GENOMIC DNA]</scope>
    <source>
        <strain evidence="9 10">DSM 20634</strain>
    </source>
</reference>
<feature type="domain" description="HTH marR-type" evidence="8">
    <location>
        <begin position="8"/>
        <end position="138"/>
    </location>
</feature>
<dbReference type="EMBL" id="AYYY01000061">
    <property type="protein sequence ID" value="KRM60693.1"/>
    <property type="molecule type" value="Genomic_DNA"/>
</dbReference>
<evidence type="ECO:0000256" key="1">
    <source>
        <dbReference type="ARBA" id="ARBA00004496"/>
    </source>
</evidence>
<dbReference type="GO" id="GO:0003700">
    <property type="term" value="F:DNA-binding transcription factor activity"/>
    <property type="evidence" value="ECO:0007669"/>
    <property type="project" value="InterPro"/>
</dbReference>
<name>A0A0R2A2G3_9LACO</name>
<dbReference type="Proteomes" id="UP000051733">
    <property type="component" value="Unassembled WGS sequence"/>
</dbReference>
<dbReference type="RefSeq" id="WP_057779857.1">
    <property type="nucleotide sequence ID" value="NZ_AYYY01000061.1"/>
</dbReference>
<accession>A0A0R2A2G3</accession>
<dbReference type="InterPro" id="IPR036390">
    <property type="entry name" value="WH_DNA-bd_sf"/>
</dbReference>
<dbReference type="PANTHER" id="PTHR42756">
    <property type="entry name" value="TRANSCRIPTIONAL REGULATOR, MARR"/>
    <property type="match status" value="1"/>
</dbReference>
<dbReference type="Gene3D" id="1.10.10.10">
    <property type="entry name" value="Winged helix-like DNA-binding domain superfamily/Winged helix DNA-binding domain"/>
    <property type="match status" value="1"/>
</dbReference>
<sequence length="142" mass="16332">MTTHVNLANQLCFSVYNVNRLFNKFYQDALAAYGLTYPQYLLLTVLWNHDHRELRELGSELKLNSNTLTPLVKRLEERGWVQRIHPADDKRRLIVSLTTHAKDSETSIQSALAECLGKYHLTAEDYEQALTLNQKLIAAMEG</sequence>
<keyword evidence="3" id="KW-0238">DNA-binding</keyword>
<dbReference type="PROSITE" id="PS50995">
    <property type="entry name" value="HTH_MARR_2"/>
    <property type="match status" value="1"/>
</dbReference>
<evidence type="ECO:0000256" key="4">
    <source>
        <dbReference type="ARBA" id="ARBA00023163"/>
    </source>
</evidence>
<keyword evidence="4" id="KW-0804">Transcription</keyword>
<evidence type="ECO:0000256" key="5">
    <source>
        <dbReference type="ARBA" id="ARBA00046337"/>
    </source>
</evidence>
<comment type="caution">
    <text evidence="9">The sequence shown here is derived from an EMBL/GenBank/DDBJ whole genome shotgun (WGS) entry which is preliminary data.</text>
</comment>
<evidence type="ECO:0000256" key="6">
    <source>
        <dbReference type="ARBA" id="ARBA00047188"/>
    </source>
</evidence>
<dbReference type="SMART" id="SM00347">
    <property type="entry name" value="HTH_MARR"/>
    <property type="match status" value="1"/>
</dbReference>
<evidence type="ECO:0000259" key="8">
    <source>
        <dbReference type="PROSITE" id="PS50995"/>
    </source>
</evidence>
<proteinExistence type="inferred from homology"/>
<dbReference type="GO" id="GO:0003677">
    <property type="term" value="F:DNA binding"/>
    <property type="evidence" value="ECO:0007669"/>
    <property type="project" value="UniProtKB-KW"/>
</dbReference>
<evidence type="ECO:0000313" key="10">
    <source>
        <dbReference type="Proteomes" id="UP000051733"/>
    </source>
</evidence>
<gene>
    <name evidence="9" type="ORF">FC26_GL000172</name>
</gene>
<comment type="similarity">
    <text evidence="5">Belongs to the SarZ family.</text>
</comment>
<evidence type="ECO:0000256" key="3">
    <source>
        <dbReference type="ARBA" id="ARBA00023125"/>
    </source>
</evidence>
<dbReference type="InterPro" id="IPR036388">
    <property type="entry name" value="WH-like_DNA-bd_sf"/>
</dbReference>
<dbReference type="InterPro" id="IPR000835">
    <property type="entry name" value="HTH_MarR-typ"/>
</dbReference>